<dbReference type="Gene3D" id="1.10.150.50">
    <property type="entry name" value="Transcription Factor, Ets-1"/>
    <property type="match status" value="1"/>
</dbReference>
<reference evidence="2" key="1">
    <citation type="journal article" date="2019" name="bioRxiv">
        <title>The Genome of the Zebra Mussel, Dreissena polymorpha: A Resource for Invasive Species Research.</title>
        <authorList>
            <person name="McCartney M.A."/>
            <person name="Auch B."/>
            <person name="Kono T."/>
            <person name="Mallez S."/>
            <person name="Zhang Y."/>
            <person name="Obille A."/>
            <person name="Becker A."/>
            <person name="Abrahante J.E."/>
            <person name="Garbe J."/>
            <person name="Badalamenti J.P."/>
            <person name="Herman A."/>
            <person name="Mangelson H."/>
            <person name="Liachko I."/>
            <person name="Sullivan S."/>
            <person name="Sone E.D."/>
            <person name="Koren S."/>
            <person name="Silverstein K.A.T."/>
            <person name="Beckman K.B."/>
            <person name="Gohl D.M."/>
        </authorList>
    </citation>
    <scope>NUCLEOTIDE SEQUENCE</scope>
    <source>
        <strain evidence="2">Duluth1</strain>
        <tissue evidence="2">Whole animal</tissue>
    </source>
</reference>
<dbReference type="Proteomes" id="UP000828390">
    <property type="component" value="Unassembled WGS sequence"/>
</dbReference>
<dbReference type="EMBL" id="JAIWYP010000003">
    <property type="protein sequence ID" value="KAH3859465.1"/>
    <property type="molecule type" value="Genomic_DNA"/>
</dbReference>
<feature type="region of interest" description="Disordered" evidence="1">
    <location>
        <begin position="75"/>
        <end position="94"/>
    </location>
</feature>
<sequence length="94" mass="10470">MEKEGDRDNSDFQFDDWVVDLKLPCPIIQQLRQEERVTKEALLLVEESNLKAIGVPFGCTKLIIQEIWKWKGSVSPASGNQLNPDAASLDGAGK</sequence>
<dbReference type="InterPro" id="IPR013761">
    <property type="entry name" value="SAM/pointed_sf"/>
</dbReference>
<evidence type="ECO:0000313" key="2">
    <source>
        <dbReference type="EMBL" id="KAH3859465.1"/>
    </source>
</evidence>
<organism evidence="2 3">
    <name type="scientific">Dreissena polymorpha</name>
    <name type="common">Zebra mussel</name>
    <name type="synonym">Mytilus polymorpha</name>
    <dbReference type="NCBI Taxonomy" id="45954"/>
    <lineage>
        <taxon>Eukaryota</taxon>
        <taxon>Metazoa</taxon>
        <taxon>Spiralia</taxon>
        <taxon>Lophotrochozoa</taxon>
        <taxon>Mollusca</taxon>
        <taxon>Bivalvia</taxon>
        <taxon>Autobranchia</taxon>
        <taxon>Heteroconchia</taxon>
        <taxon>Euheterodonta</taxon>
        <taxon>Imparidentia</taxon>
        <taxon>Neoheterodontei</taxon>
        <taxon>Myida</taxon>
        <taxon>Dreissenoidea</taxon>
        <taxon>Dreissenidae</taxon>
        <taxon>Dreissena</taxon>
    </lineage>
</organism>
<name>A0A9D4LK25_DREPO</name>
<accession>A0A9D4LK25</accession>
<keyword evidence="3" id="KW-1185">Reference proteome</keyword>
<evidence type="ECO:0000313" key="3">
    <source>
        <dbReference type="Proteomes" id="UP000828390"/>
    </source>
</evidence>
<evidence type="ECO:0008006" key="4">
    <source>
        <dbReference type="Google" id="ProtNLM"/>
    </source>
</evidence>
<comment type="caution">
    <text evidence="2">The sequence shown here is derived from an EMBL/GenBank/DDBJ whole genome shotgun (WGS) entry which is preliminary data.</text>
</comment>
<proteinExistence type="predicted"/>
<gene>
    <name evidence="2" type="ORF">DPMN_102280</name>
</gene>
<dbReference type="SUPFAM" id="SSF47769">
    <property type="entry name" value="SAM/Pointed domain"/>
    <property type="match status" value="1"/>
</dbReference>
<reference evidence="2" key="2">
    <citation type="submission" date="2020-11" db="EMBL/GenBank/DDBJ databases">
        <authorList>
            <person name="McCartney M.A."/>
            <person name="Auch B."/>
            <person name="Kono T."/>
            <person name="Mallez S."/>
            <person name="Becker A."/>
            <person name="Gohl D.M."/>
            <person name="Silverstein K.A.T."/>
            <person name="Koren S."/>
            <person name="Bechman K.B."/>
            <person name="Herman A."/>
            <person name="Abrahante J.E."/>
            <person name="Garbe J."/>
        </authorList>
    </citation>
    <scope>NUCLEOTIDE SEQUENCE</scope>
    <source>
        <strain evidence="2">Duluth1</strain>
        <tissue evidence="2">Whole animal</tissue>
    </source>
</reference>
<dbReference type="AlphaFoldDB" id="A0A9D4LK25"/>
<evidence type="ECO:0000256" key="1">
    <source>
        <dbReference type="SAM" id="MobiDB-lite"/>
    </source>
</evidence>
<protein>
    <recommendedName>
        <fullName evidence="4">SAM domain-containing protein</fullName>
    </recommendedName>
</protein>